<dbReference type="PaxDb" id="190192-MK1066"/>
<dbReference type="Proteomes" id="UP000001826">
    <property type="component" value="Chromosome"/>
</dbReference>
<keyword evidence="1" id="KW-1133">Transmembrane helix</keyword>
<protein>
    <submittedName>
        <fullName evidence="2">Uncharacterized protein</fullName>
    </submittedName>
</protein>
<organism evidence="2 3">
    <name type="scientific">Methanopyrus kandleri (strain AV19 / DSM 6324 / JCM 9639 / NBRC 100938)</name>
    <dbReference type="NCBI Taxonomy" id="190192"/>
    <lineage>
        <taxon>Archaea</taxon>
        <taxon>Methanobacteriati</taxon>
        <taxon>Methanobacteriota</taxon>
        <taxon>Methanomada group</taxon>
        <taxon>Methanopyri</taxon>
        <taxon>Methanopyrales</taxon>
        <taxon>Methanopyraceae</taxon>
        <taxon>Methanopyrus</taxon>
    </lineage>
</organism>
<evidence type="ECO:0000256" key="1">
    <source>
        <dbReference type="SAM" id="Phobius"/>
    </source>
</evidence>
<proteinExistence type="predicted"/>
<dbReference type="HOGENOM" id="CLU_2127839_0_0_2"/>
<dbReference type="EMBL" id="AE009439">
    <property type="protein sequence ID" value="AAM02279.1"/>
    <property type="molecule type" value="Genomic_DNA"/>
</dbReference>
<keyword evidence="1" id="KW-0472">Membrane</keyword>
<dbReference type="KEGG" id="mka:MK1066"/>
<keyword evidence="1" id="KW-0812">Transmembrane</keyword>
<feature type="transmembrane region" description="Helical" evidence="1">
    <location>
        <begin position="34"/>
        <end position="61"/>
    </location>
</feature>
<gene>
    <name evidence="2" type="ordered locus">MK1066</name>
</gene>
<dbReference type="EnsemblBacteria" id="AAM02279">
    <property type="protein sequence ID" value="AAM02279"/>
    <property type="gene ID" value="MK1066"/>
</dbReference>
<accession>Q8TWG8</accession>
<reference evidence="2 3" key="1">
    <citation type="journal article" date="2002" name="Proc. Natl. Acad. Sci. U.S.A.">
        <title>The complete genome of hyperthermophile Methanopyrus kandleri AV19 and monophyly of archaeal methanogens.</title>
        <authorList>
            <person name="Slesarev A.I."/>
            <person name="Mezhevaya K.V."/>
            <person name="Makarova K.S."/>
            <person name="Polushin N.N."/>
            <person name="Shcherbinina O.V."/>
            <person name="Shakhova V.V."/>
            <person name="Belova G.I."/>
            <person name="Aravind L."/>
            <person name="Natale D.A."/>
            <person name="Rogozin I.B."/>
            <person name="Tatusov R.L."/>
            <person name="Wolf Y.I."/>
            <person name="Stetter K.O."/>
            <person name="Malykh A.G."/>
            <person name="Koonin E.V."/>
            <person name="Kozyavkin S.A."/>
        </authorList>
    </citation>
    <scope>NUCLEOTIDE SEQUENCE [LARGE SCALE GENOMIC DNA]</scope>
    <source>
        <strain evidence="3">AV19 / DSM 6324 / JCM 9639 / NBRC 100938</strain>
    </source>
</reference>
<dbReference type="STRING" id="190192.MK1066"/>
<evidence type="ECO:0000313" key="2">
    <source>
        <dbReference type="EMBL" id="AAM02279.1"/>
    </source>
</evidence>
<feature type="transmembrane region" description="Helical" evidence="1">
    <location>
        <begin position="67"/>
        <end position="86"/>
    </location>
</feature>
<dbReference type="InParanoid" id="Q8TWG8"/>
<evidence type="ECO:0000313" key="3">
    <source>
        <dbReference type="Proteomes" id="UP000001826"/>
    </source>
</evidence>
<dbReference type="AlphaFoldDB" id="Q8TWG8"/>
<keyword evidence="3" id="KW-1185">Reference proteome</keyword>
<sequence>MGLAGYLPVELCRFVRNPDPNTSGKRAEQLVRRYGPYLGVLTVMVLFGSYITLATMAVAGLGGDRRAHLSALAGSMLLALLGYGATHTTLRALQPWLMGQEWGEELLRRFGIR</sequence>
<name>Q8TWG8_METKA</name>